<keyword evidence="12" id="KW-1185">Reference proteome</keyword>
<feature type="binding site" evidence="10">
    <location>
        <position position="131"/>
    </location>
    <ligand>
        <name>Mg(2+)</name>
        <dbReference type="ChEBI" id="CHEBI:18420"/>
    </ligand>
</feature>
<keyword evidence="3 10" id="KW-0479">Metal-binding</keyword>
<feature type="site" description="Stabilizes the phosphoryl group" evidence="9">
    <location>
        <position position="106"/>
    </location>
</feature>
<dbReference type="Gene3D" id="3.40.50.1000">
    <property type="entry name" value="HAD superfamily/HAD-like"/>
    <property type="match status" value="1"/>
</dbReference>
<evidence type="ECO:0000256" key="7">
    <source>
        <dbReference type="PIRNR" id="PIRNR004682"/>
    </source>
</evidence>
<proteinExistence type="inferred from homology"/>
<dbReference type="GO" id="GO:0005737">
    <property type="term" value="C:cytoplasm"/>
    <property type="evidence" value="ECO:0007669"/>
    <property type="project" value="UniProtKB-SubCell"/>
</dbReference>
<keyword evidence="10" id="KW-0460">Magnesium</keyword>
<comment type="caution">
    <text evidence="11">The sequence shown here is derived from an EMBL/GenBank/DDBJ whole genome shotgun (WGS) entry which is preliminary data.</text>
</comment>
<accession>D8E0E7</accession>
<evidence type="ECO:0000256" key="2">
    <source>
        <dbReference type="ARBA" id="ARBA00022490"/>
    </source>
</evidence>
<dbReference type="NCBIfam" id="TIGR00213">
    <property type="entry name" value="GmhB_yaeD"/>
    <property type="match status" value="1"/>
</dbReference>
<dbReference type="Pfam" id="PF13242">
    <property type="entry name" value="Hydrolase_like"/>
    <property type="match status" value="1"/>
</dbReference>
<keyword evidence="4 7" id="KW-0378">Hydrolase</keyword>
<dbReference type="PANTHER" id="PTHR42891">
    <property type="entry name" value="D-GLYCERO-BETA-D-MANNO-HEPTOSE-1,7-BISPHOSPHATE 7-PHOSPHATASE"/>
    <property type="match status" value="1"/>
</dbReference>
<dbReference type="InterPro" id="IPR023214">
    <property type="entry name" value="HAD_sf"/>
</dbReference>
<feature type="binding site" evidence="10">
    <location>
        <position position="104"/>
    </location>
    <ligand>
        <name>Zn(2+)</name>
        <dbReference type="ChEBI" id="CHEBI:29105"/>
    </ligand>
</feature>
<evidence type="ECO:0000256" key="9">
    <source>
        <dbReference type="PIRSR" id="PIRSR004682-3"/>
    </source>
</evidence>
<comment type="cofactor">
    <cofactor evidence="10">
        <name>Mg(2+)</name>
        <dbReference type="ChEBI" id="CHEBI:18420"/>
    </cofactor>
</comment>
<evidence type="ECO:0000256" key="6">
    <source>
        <dbReference type="ARBA" id="ARBA00031828"/>
    </source>
</evidence>
<protein>
    <recommendedName>
        <fullName evidence="6 7">D,D-heptose 1,7-bisphosphate phosphatase</fullName>
        <ecNumber evidence="7">3.1.3.-</ecNumber>
    </recommendedName>
</protein>
<evidence type="ECO:0000313" key="12">
    <source>
        <dbReference type="Proteomes" id="UP000004524"/>
    </source>
</evidence>
<dbReference type="InterPro" id="IPR006549">
    <property type="entry name" value="HAD-SF_hydro_IIIA"/>
</dbReference>
<feature type="binding site" evidence="10">
    <location>
        <position position="85"/>
    </location>
    <ligand>
        <name>Zn(2+)</name>
        <dbReference type="ChEBI" id="CHEBI:29105"/>
    </ligand>
</feature>
<keyword evidence="5 7" id="KW-0119">Carbohydrate metabolism</keyword>
<evidence type="ECO:0000256" key="3">
    <source>
        <dbReference type="ARBA" id="ARBA00022723"/>
    </source>
</evidence>
<dbReference type="SUPFAM" id="SSF56784">
    <property type="entry name" value="HAD-like"/>
    <property type="match status" value="1"/>
</dbReference>
<dbReference type="InterPro" id="IPR036412">
    <property type="entry name" value="HAD-like_sf"/>
</dbReference>
<comment type="cofactor">
    <cofactor evidence="10">
        <name>Zn(2+)</name>
        <dbReference type="ChEBI" id="CHEBI:29105"/>
    </cofactor>
</comment>
<feature type="active site" description="Proton donor" evidence="8">
    <location>
        <position position="4"/>
    </location>
</feature>
<feature type="active site" description="Nucleophile" evidence="8">
    <location>
        <position position="2"/>
    </location>
</feature>
<feature type="binding site" evidence="10">
    <location>
        <position position="83"/>
    </location>
    <ligand>
        <name>Zn(2+)</name>
        <dbReference type="ChEBI" id="CHEBI:29105"/>
    </ligand>
</feature>
<comment type="similarity">
    <text evidence="7">Belongs to the gmhB family.</text>
</comment>
<dbReference type="GO" id="GO:0005975">
    <property type="term" value="P:carbohydrate metabolic process"/>
    <property type="evidence" value="ECO:0007669"/>
    <property type="project" value="InterPro"/>
</dbReference>
<evidence type="ECO:0000256" key="4">
    <source>
        <dbReference type="ARBA" id="ARBA00022801"/>
    </source>
</evidence>
<sequence>MDRDGTINKYVGFLRNIDDFELIDGVAEAIRQINESGYLAIVVTNQPVIARGEVSWEELNEIHKKMATLLGKKGAYVDGIYICPHHPDKGFEGERPEYKIDCDCRKPKPGLLLNAAKDFNIDLSQSIMIGDSDRDVEAGINAGCKSSIKIESNEDNGLLNAIRTILC</sequence>
<evidence type="ECO:0000256" key="1">
    <source>
        <dbReference type="ARBA" id="ARBA00004496"/>
    </source>
</evidence>
<dbReference type="GO" id="GO:0046872">
    <property type="term" value="F:metal ion binding"/>
    <property type="evidence" value="ECO:0007669"/>
    <property type="project" value="UniProtKB-KW"/>
</dbReference>
<evidence type="ECO:0000256" key="10">
    <source>
        <dbReference type="PIRSR" id="PIRSR004682-4"/>
    </source>
</evidence>
<name>D8E0E7_9BACT</name>
<gene>
    <name evidence="11" type="ORF">PBR_0267</name>
</gene>
<comment type="subcellular location">
    <subcellularLocation>
        <location evidence="1 7">Cytoplasm</location>
    </subcellularLocation>
</comment>
<evidence type="ECO:0000256" key="5">
    <source>
        <dbReference type="ARBA" id="ARBA00023277"/>
    </source>
</evidence>
<feature type="site" description="Stabilizes the phosphoryl group" evidence="9">
    <location>
        <position position="44"/>
    </location>
</feature>
<keyword evidence="2 7" id="KW-0963">Cytoplasm</keyword>
<organism evidence="11 12">
    <name type="scientific">Segatella baroniae B14</name>
    <dbReference type="NCBI Taxonomy" id="752555"/>
    <lineage>
        <taxon>Bacteria</taxon>
        <taxon>Pseudomonadati</taxon>
        <taxon>Bacteroidota</taxon>
        <taxon>Bacteroidia</taxon>
        <taxon>Bacteroidales</taxon>
        <taxon>Prevotellaceae</taxon>
        <taxon>Segatella</taxon>
    </lineage>
</organism>
<feature type="binding site" evidence="10">
    <location>
        <position position="2"/>
    </location>
    <ligand>
        <name>Mg(2+)</name>
        <dbReference type="ChEBI" id="CHEBI:18420"/>
    </ligand>
</feature>
<dbReference type="InterPro" id="IPR006543">
    <property type="entry name" value="Histidinol-phos"/>
</dbReference>
<dbReference type="PANTHER" id="PTHR42891:SF1">
    <property type="entry name" value="D-GLYCERO-BETA-D-MANNO-HEPTOSE-1,7-BISPHOSPHATE 7-PHOSPHATASE"/>
    <property type="match status" value="1"/>
</dbReference>
<reference evidence="11 12" key="1">
    <citation type="journal article" date="2010" name="Microb. Ecol.">
        <title>Comparative genome analysis of Prevotella ruminicola and Prevotella bryantii: insights into their environmental niche.</title>
        <authorList>
            <consortium name="North American Consortium for Rumen Bacteria"/>
            <person name="Purushe J."/>
            <person name="Fouts D.E."/>
            <person name="Morrison M."/>
            <person name="White B.A."/>
            <person name="Mackie R.I."/>
            <person name="Coutinho P.M."/>
            <person name="Henrissat B."/>
            <person name="Nelson K.E."/>
        </authorList>
    </citation>
    <scope>NUCLEOTIDE SEQUENCE [LARGE SCALE GENOMIC DNA]</scope>
    <source>
        <strain evidence="11 12">B14</strain>
    </source>
</reference>
<dbReference type="EMBL" id="ADWO01000095">
    <property type="protein sequence ID" value="EFI70883.1"/>
    <property type="molecule type" value="Genomic_DNA"/>
</dbReference>
<dbReference type="GO" id="GO:0016791">
    <property type="term" value="F:phosphatase activity"/>
    <property type="evidence" value="ECO:0007669"/>
    <property type="project" value="InterPro"/>
</dbReference>
<evidence type="ECO:0000313" key="11">
    <source>
        <dbReference type="EMBL" id="EFI70883.1"/>
    </source>
</evidence>
<dbReference type="PIRSF" id="PIRSF004682">
    <property type="entry name" value="GmhB"/>
    <property type="match status" value="1"/>
</dbReference>
<evidence type="ECO:0000256" key="8">
    <source>
        <dbReference type="PIRSR" id="PIRSR004682-1"/>
    </source>
</evidence>
<feature type="binding site" evidence="10">
    <location>
        <position position="4"/>
    </location>
    <ligand>
        <name>Mg(2+)</name>
        <dbReference type="ChEBI" id="CHEBI:18420"/>
    </ligand>
</feature>
<dbReference type="NCBIfam" id="TIGR01656">
    <property type="entry name" value="Histidinol-ppas"/>
    <property type="match status" value="1"/>
</dbReference>
<dbReference type="InterPro" id="IPR004446">
    <property type="entry name" value="Heptose_bisP_phosphatase"/>
</dbReference>
<feature type="site" description="Contributes to substrate recognition" evidence="9">
    <location>
        <position position="105"/>
    </location>
</feature>
<dbReference type="CDD" id="cd07503">
    <property type="entry name" value="HAD_HisB-N"/>
    <property type="match status" value="1"/>
</dbReference>
<dbReference type="NCBIfam" id="TIGR01662">
    <property type="entry name" value="HAD-SF-IIIA"/>
    <property type="match status" value="1"/>
</dbReference>
<dbReference type="EC" id="3.1.3.-" evidence="7"/>
<keyword evidence="10" id="KW-0862">Zinc</keyword>
<feature type="binding site" evidence="10">
    <location>
        <position position="102"/>
    </location>
    <ligand>
        <name>Zn(2+)</name>
        <dbReference type="ChEBI" id="CHEBI:29105"/>
    </ligand>
</feature>
<dbReference type="AlphaFoldDB" id="D8E0E7"/>
<dbReference type="Proteomes" id="UP000004524">
    <property type="component" value="Unassembled WGS sequence"/>
</dbReference>